<evidence type="ECO:0000256" key="1">
    <source>
        <dbReference type="ARBA" id="ARBA00048819"/>
    </source>
</evidence>
<evidence type="ECO:0000313" key="2">
    <source>
        <dbReference type="EMBL" id="AKG41671.1"/>
    </source>
</evidence>
<dbReference type="InterPro" id="IPR050141">
    <property type="entry name" value="GCL_type2/YbdK_subfam"/>
</dbReference>
<dbReference type="PANTHER" id="PTHR36510">
    <property type="entry name" value="GLUTAMATE--CYSTEINE LIGASE 2-RELATED"/>
    <property type="match status" value="1"/>
</dbReference>
<dbReference type="HOGENOM" id="CLU_029030_0_0_11"/>
<dbReference type="PIRSF" id="PIRSF012666">
    <property type="entry name" value="UCP012666"/>
    <property type="match status" value="1"/>
</dbReference>
<dbReference type="Pfam" id="PF04107">
    <property type="entry name" value="GCS2"/>
    <property type="match status" value="1"/>
</dbReference>
<dbReference type="EMBL" id="CP009922">
    <property type="protein sequence ID" value="AKG41671.1"/>
    <property type="molecule type" value="Genomic_DNA"/>
</dbReference>
<dbReference type="Proteomes" id="UP000034034">
    <property type="component" value="Chromosome"/>
</dbReference>
<dbReference type="InterPro" id="IPR014746">
    <property type="entry name" value="Gln_synth/guanido_kin_cat_dom"/>
</dbReference>
<sequence>MVVGMIGAPTDEEVCRMGAKVAADRFDLADRELFRARLHACVESLRRLLAERRFDGPRESIGLEVELSLADRDGAPRMVNGEVLARMATRDFQTELGQFTLEFNMTPRTLAGRVFDDLAEELRVAFGYADTVAGEFDANIVMIGVLPTVTGDELAPTSLSQVDRYMMLNDQILAARGERIKVELAGAETLERSFDSIAPESICTSVQFHLQVTPDRFADTWNAAQCVTAAQIAVGANSPFVFGTQLWPETRPPFFLQATDSRPPELAAQGVRPRTWFGERWIDSVTDLFEENLRYFPALIPLRDEEDPLAVLAAGGIPQLSELGLHNGTVYRWNRPVYAVADGVPHLRVENRVLPTGPTATDTVANAAFYYGLVRALADQEQPVWHRLPFATAEENFHTACREGIDAELTWPDPDGDGLITRPAARLIEETLLPLAASGLDAYGIPATDRDHYLSVIAERCRRGITGAGWQTRVYHQEVANGADRRTALSRLVTRYCELARTDAPVHSWPIGS</sequence>
<organism evidence="2 3">
    <name type="scientific">Streptomyces xiamenensis</name>
    <dbReference type="NCBI Taxonomy" id="408015"/>
    <lineage>
        <taxon>Bacteria</taxon>
        <taxon>Bacillati</taxon>
        <taxon>Actinomycetota</taxon>
        <taxon>Actinomycetes</taxon>
        <taxon>Kitasatosporales</taxon>
        <taxon>Streptomycetaceae</taxon>
        <taxon>Streptomyces</taxon>
    </lineage>
</organism>
<dbReference type="GO" id="GO:0016879">
    <property type="term" value="F:ligase activity, forming carbon-nitrogen bonds"/>
    <property type="evidence" value="ECO:0007669"/>
    <property type="project" value="TreeGrafter"/>
</dbReference>
<dbReference type="SUPFAM" id="SSF55931">
    <property type="entry name" value="Glutamine synthetase/guanido kinase"/>
    <property type="match status" value="1"/>
</dbReference>
<evidence type="ECO:0000313" key="3">
    <source>
        <dbReference type="Proteomes" id="UP000034034"/>
    </source>
</evidence>
<proteinExistence type="predicted"/>
<dbReference type="InterPro" id="IPR006336">
    <property type="entry name" value="GCS2"/>
</dbReference>
<dbReference type="STRING" id="408015.SXIM_02870"/>
<reference evidence="2" key="1">
    <citation type="submission" date="2019-08" db="EMBL/GenBank/DDBJ databases">
        <title>Complete genome sequence of a mangrove-derived Streptomyces xiamenensis.</title>
        <authorList>
            <person name="Xu J."/>
        </authorList>
    </citation>
    <scope>NUCLEOTIDE SEQUENCE</scope>
    <source>
        <strain evidence="2">318</strain>
    </source>
</reference>
<dbReference type="AlphaFoldDB" id="A0A0F7CMS5"/>
<keyword evidence="3" id="KW-1185">Reference proteome</keyword>
<dbReference type="PANTHER" id="PTHR36510:SF3">
    <property type="entry name" value="CONSERVED PROTEIN"/>
    <property type="match status" value="1"/>
</dbReference>
<dbReference type="KEGG" id="sxi:SXIM_02870"/>
<comment type="catalytic activity">
    <reaction evidence="1">
        <text>L-cysteine + L-glutamate + ATP = gamma-L-glutamyl-L-cysteine + ADP + phosphate + H(+)</text>
        <dbReference type="Rhea" id="RHEA:13285"/>
        <dbReference type="ChEBI" id="CHEBI:15378"/>
        <dbReference type="ChEBI" id="CHEBI:29985"/>
        <dbReference type="ChEBI" id="CHEBI:30616"/>
        <dbReference type="ChEBI" id="CHEBI:35235"/>
        <dbReference type="ChEBI" id="CHEBI:43474"/>
        <dbReference type="ChEBI" id="CHEBI:58173"/>
        <dbReference type="ChEBI" id="CHEBI:456216"/>
        <dbReference type="EC" id="6.3.2.2"/>
    </reaction>
</comment>
<dbReference type="InterPro" id="IPR016602">
    <property type="entry name" value="UCP012666"/>
</dbReference>
<gene>
    <name evidence="2" type="ORF">SXIM_02870</name>
</gene>
<accession>A0A0F7CMS5</accession>
<dbReference type="PATRIC" id="fig|408015.6.peg.316"/>
<name>A0A0F7CMS5_9ACTN</name>
<keyword evidence="2" id="KW-0436">Ligase</keyword>
<protein>
    <submittedName>
        <fullName evidence="2">Glutamate-cysteine ligase</fullName>
    </submittedName>
</protein>
<dbReference type="Gene3D" id="3.30.590.20">
    <property type="match status" value="1"/>
</dbReference>